<evidence type="ECO:0000313" key="1">
    <source>
        <dbReference type="EMBL" id="KAI7840807.1"/>
    </source>
</evidence>
<dbReference type="Proteomes" id="UP001205105">
    <property type="component" value="Unassembled WGS sequence"/>
</dbReference>
<gene>
    <name evidence="1" type="ORF">COHA_005453</name>
</gene>
<keyword evidence="2" id="KW-1185">Reference proteome</keyword>
<protein>
    <submittedName>
        <fullName evidence="1">Uncharacterized protein</fullName>
    </submittedName>
</protein>
<comment type="caution">
    <text evidence="1">The sequence shown here is derived from an EMBL/GenBank/DDBJ whole genome shotgun (WGS) entry which is preliminary data.</text>
</comment>
<evidence type="ECO:0000313" key="2">
    <source>
        <dbReference type="Proteomes" id="UP001205105"/>
    </source>
</evidence>
<accession>A0AAD5DNE7</accession>
<proteinExistence type="predicted"/>
<dbReference type="AlphaFoldDB" id="A0AAD5DNE7"/>
<reference evidence="1" key="1">
    <citation type="submission" date="2020-11" db="EMBL/GenBank/DDBJ databases">
        <title>Chlorella ohadii genome sequencing and assembly.</title>
        <authorList>
            <person name="Murik O."/>
            <person name="Treves H."/>
            <person name="Kedem I."/>
            <person name="Shotland Y."/>
            <person name="Kaplan A."/>
        </authorList>
    </citation>
    <scope>NUCLEOTIDE SEQUENCE</scope>
    <source>
        <strain evidence="1">1</strain>
    </source>
</reference>
<name>A0AAD5DNE7_9CHLO</name>
<organism evidence="1 2">
    <name type="scientific">Chlorella ohadii</name>
    <dbReference type="NCBI Taxonomy" id="2649997"/>
    <lineage>
        <taxon>Eukaryota</taxon>
        <taxon>Viridiplantae</taxon>
        <taxon>Chlorophyta</taxon>
        <taxon>core chlorophytes</taxon>
        <taxon>Trebouxiophyceae</taxon>
        <taxon>Chlorellales</taxon>
        <taxon>Chlorellaceae</taxon>
        <taxon>Chlorella clade</taxon>
        <taxon>Chlorella</taxon>
    </lineage>
</organism>
<dbReference type="EMBL" id="JADXDR010000072">
    <property type="protein sequence ID" value="KAI7840807.1"/>
    <property type="molecule type" value="Genomic_DNA"/>
</dbReference>
<sequence>MTQHDPHVATRKHYGLRTVARDLLPRVMDELERFKVWRAIGVNPYRDVPVDPVEEETVVGSDWPRILGFMGFLCTHVLDGEQPSLTMHANKDWFLRFMSFLVERGCSQAYVRSHITVATYVLNFLGHTIATPEEGPRVAALIAELQRVHRQVLWVAAPPKPRDKTALEQANSWMDYDELLKCSLDLMKQGKAAMREVFGDLEDEDAQAQGATAVMKSVYMPEDNARVVHDAALGNIVCGWLPTIRPKMLRSLKAPNYRNAPCTQ</sequence>